<sequence>MEQLLKKYQEVKLELKLLESEIKEQFLLMNTEKYEVGEFKVVKKKPYIRQSFDSKKFKEDNPLLYLDYIKETEVKESVSISV</sequence>
<protein>
    <submittedName>
        <fullName evidence="1">Uncharacterized protein</fullName>
    </submittedName>
</protein>
<reference evidence="1" key="1">
    <citation type="journal article" date="2021" name="Proc. Natl. Acad. Sci. U.S.A.">
        <title>A Catalog of Tens of Thousands of Viruses from Human Metagenomes Reveals Hidden Associations with Chronic Diseases.</title>
        <authorList>
            <person name="Tisza M.J."/>
            <person name="Buck C.B."/>
        </authorList>
    </citation>
    <scope>NUCLEOTIDE SEQUENCE</scope>
    <source>
        <strain evidence="1">CtSP74</strain>
    </source>
</reference>
<evidence type="ECO:0000313" key="1">
    <source>
        <dbReference type="EMBL" id="DAD96608.1"/>
    </source>
</evidence>
<organism evidence="1">
    <name type="scientific">Siphoviridae sp. ctSP74</name>
    <dbReference type="NCBI Taxonomy" id="2826343"/>
    <lineage>
        <taxon>Viruses</taxon>
        <taxon>Duplodnaviria</taxon>
        <taxon>Heunggongvirae</taxon>
        <taxon>Uroviricota</taxon>
        <taxon>Caudoviricetes</taxon>
    </lineage>
</organism>
<name>A0A8S5NQW7_9CAUD</name>
<proteinExistence type="predicted"/>
<dbReference type="EMBL" id="BK015221">
    <property type="protein sequence ID" value="DAD96608.1"/>
    <property type="molecule type" value="Genomic_DNA"/>
</dbReference>
<accession>A0A8S5NQW7</accession>